<protein>
    <submittedName>
        <fullName evidence="1">Uncharacterized protein</fullName>
    </submittedName>
</protein>
<evidence type="ECO:0000313" key="2">
    <source>
        <dbReference type="Proteomes" id="UP000422736"/>
    </source>
</evidence>
<accession>A0ABX6EQ78</accession>
<name>A0ABX6EQ78_KLUMA</name>
<dbReference type="Proteomes" id="UP000422736">
    <property type="component" value="Chromosome 1"/>
</dbReference>
<evidence type="ECO:0000313" key="1">
    <source>
        <dbReference type="EMBL" id="QGN13786.1"/>
    </source>
</evidence>
<keyword evidence="2" id="KW-1185">Reference proteome</keyword>
<reference evidence="1 2" key="1">
    <citation type="submission" date="2016-03" db="EMBL/GenBank/DDBJ databases">
        <title>How can Kluyveromyces marxianus grow so fast - potential evolutionary course in Saccharomyces Complex revealed by comparative genomics.</title>
        <authorList>
            <person name="Mo W."/>
            <person name="Lu W."/>
            <person name="Yang X."/>
            <person name="Qi J."/>
            <person name="Lv H."/>
        </authorList>
    </citation>
    <scope>NUCLEOTIDE SEQUENCE [LARGE SCALE GENOMIC DNA]</scope>
    <source>
        <strain evidence="1 2">FIM1</strain>
    </source>
</reference>
<proteinExistence type="predicted"/>
<gene>
    <name evidence="1" type="ORF">FIM1_432</name>
</gene>
<sequence length="160" mass="19068">MTVPENVLTTHKRTIDGCSLFNIIPRDIARAWEPQHKLWEGKLIVEELTYLDGSSYSMVSRPSLYRFQFLSEKEVVGVDREEAGEGRLFCETQVINNLEELQTVLKRTEKWFQVAMLCEGQQRYQIALELRIQDTYQKQLFEDILLRIQDEYEFFDEMQY</sequence>
<dbReference type="EMBL" id="CP015054">
    <property type="protein sequence ID" value="QGN13786.1"/>
    <property type="molecule type" value="Genomic_DNA"/>
</dbReference>
<organism evidence="1 2">
    <name type="scientific">Kluyveromyces marxianus</name>
    <name type="common">Yeast</name>
    <name type="synonym">Candida kefyr</name>
    <dbReference type="NCBI Taxonomy" id="4911"/>
    <lineage>
        <taxon>Eukaryota</taxon>
        <taxon>Fungi</taxon>
        <taxon>Dikarya</taxon>
        <taxon>Ascomycota</taxon>
        <taxon>Saccharomycotina</taxon>
        <taxon>Saccharomycetes</taxon>
        <taxon>Saccharomycetales</taxon>
        <taxon>Saccharomycetaceae</taxon>
        <taxon>Kluyveromyces</taxon>
    </lineage>
</organism>